<comment type="caution">
    <text evidence="2">The sequence shown here is derived from an EMBL/GenBank/DDBJ whole genome shotgun (WGS) entry which is preliminary data.</text>
</comment>
<dbReference type="RefSeq" id="WP_138549132.1">
    <property type="nucleotide sequence ID" value="NZ_PNCG01000030.1"/>
</dbReference>
<dbReference type="EMBL" id="PNCG01000030">
    <property type="protein sequence ID" value="TMP85385.1"/>
    <property type="molecule type" value="Genomic_DNA"/>
</dbReference>
<keyword evidence="1" id="KW-0175">Coiled coil</keyword>
<gene>
    <name evidence="2" type="ORF">CWC05_18825</name>
</gene>
<sequence length="313" mass="35624">MEVGNDNILELHYYFADSSHEIDALIRNKCESELLAIAYEAASIFDIGLKLVTKPSEEGGFKEFWRALGENSQQLQVLLVAIGVVTTVYFNYNPEDEQRKKTLEELQIQELKLRLKNLDTATETEKQDVAEAMANKLSKNLKVTKRKSNFYFHLSRYPKVSFISISAIAGTNRLRDEVKLSRSEFKKFILSSDKLKIQEDDSAEIEIISPVLKDGNYKWKGVYKGQPISFSMIDNKFRDAIFIDGLNFHAGTSIRCLLQIHREIDEVGEVKIKGYSVPTVIEILDGPTARKTKQGAEYLHAKGMIDNQIDLFS</sequence>
<evidence type="ECO:0000313" key="2">
    <source>
        <dbReference type="EMBL" id="TMP85385.1"/>
    </source>
</evidence>
<dbReference type="Proteomes" id="UP000305874">
    <property type="component" value="Unassembled WGS sequence"/>
</dbReference>
<accession>A0A5S3Z0U3</accession>
<feature type="coiled-coil region" evidence="1">
    <location>
        <begin position="101"/>
        <end position="128"/>
    </location>
</feature>
<reference evidence="2 3" key="1">
    <citation type="submission" date="2017-12" db="EMBL/GenBank/DDBJ databases">
        <authorList>
            <person name="Paulsen S."/>
            <person name="Gram L.K."/>
        </authorList>
    </citation>
    <scope>NUCLEOTIDE SEQUENCE [LARGE SCALE GENOMIC DNA]</scope>
    <source>
        <strain evidence="2 3">S2897</strain>
    </source>
</reference>
<proteinExistence type="predicted"/>
<dbReference type="AlphaFoldDB" id="A0A5S3Z0U3"/>
<evidence type="ECO:0000256" key="1">
    <source>
        <dbReference type="SAM" id="Coils"/>
    </source>
</evidence>
<protein>
    <submittedName>
        <fullName evidence="2">Uncharacterized protein</fullName>
    </submittedName>
</protein>
<name>A0A5S3Z0U3_9GAMM</name>
<organism evidence="2 3">
    <name type="scientific">Pseudoalteromonas ruthenica</name>
    <dbReference type="NCBI Taxonomy" id="151081"/>
    <lineage>
        <taxon>Bacteria</taxon>
        <taxon>Pseudomonadati</taxon>
        <taxon>Pseudomonadota</taxon>
        <taxon>Gammaproteobacteria</taxon>
        <taxon>Alteromonadales</taxon>
        <taxon>Pseudoalteromonadaceae</taxon>
        <taxon>Pseudoalteromonas</taxon>
    </lineage>
</organism>
<evidence type="ECO:0000313" key="3">
    <source>
        <dbReference type="Proteomes" id="UP000305874"/>
    </source>
</evidence>
<reference evidence="3" key="2">
    <citation type="submission" date="2019-06" db="EMBL/GenBank/DDBJ databases">
        <title>Co-occurence of chitin degradation, pigmentation and bioactivity in marine Pseudoalteromonas.</title>
        <authorList>
            <person name="Sonnenschein E.C."/>
            <person name="Bech P.K."/>
        </authorList>
    </citation>
    <scope>NUCLEOTIDE SEQUENCE [LARGE SCALE GENOMIC DNA]</scope>
    <source>
        <strain evidence="3">S2897</strain>
    </source>
</reference>